<sequence>MLTNKTLIELLGQNKKNYRHNLKVFIHYKICIHNNKG</sequence>
<accession>K7YFF8</accession>
<dbReference type="HOGENOM" id="CLU_3341645_0_0_5"/>
<keyword evidence="2" id="KW-1185">Reference proteome</keyword>
<dbReference type="Proteomes" id="UP000010077">
    <property type="component" value="Chromosome"/>
</dbReference>
<dbReference type="KEGG" id="thal:A1OE_109"/>
<reference evidence="1 2" key="1">
    <citation type="journal article" date="2012" name="Proc. Natl. Acad. Sci. U.S.A.">
        <title>Genome streamlining and chemical defense in a coral reef symbiosis.</title>
        <authorList>
            <person name="Kwan J.C."/>
            <person name="Donia M.S."/>
            <person name="Han A.W."/>
            <person name="Hirose E."/>
            <person name="Haygood M.G."/>
            <person name="Schmidt E.W."/>
        </authorList>
    </citation>
    <scope>NUCLEOTIDE SEQUENCE [LARGE SCALE GENOMIC DNA]</scope>
    <source>
        <strain evidence="1 2">L2</strain>
    </source>
</reference>
<protein>
    <submittedName>
        <fullName evidence="1">Uncharacterized protein</fullName>
    </submittedName>
</protein>
<dbReference type="AlphaFoldDB" id="K7YFF8"/>
<gene>
    <name evidence="1" type="ORF">A1OE_109</name>
</gene>
<evidence type="ECO:0000313" key="1">
    <source>
        <dbReference type="EMBL" id="AFX98320.1"/>
    </source>
</evidence>
<dbReference type="EMBL" id="CP003539">
    <property type="protein sequence ID" value="AFX98320.1"/>
    <property type="molecule type" value="Genomic_DNA"/>
</dbReference>
<organism evidence="1 2">
    <name type="scientific">Candidatus Endolissoclinum faulkneri L2</name>
    <dbReference type="NCBI Taxonomy" id="1193729"/>
    <lineage>
        <taxon>Bacteria</taxon>
        <taxon>Pseudomonadati</taxon>
        <taxon>Pseudomonadota</taxon>
        <taxon>Alphaproteobacteria</taxon>
        <taxon>Rhodospirillales</taxon>
        <taxon>Rhodospirillaceae</taxon>
        <taxon>Candidatus Endolissoclinum</taxon>
    </lineage>
</organism>
<dbReference type="STRING" id="1193729.A1OE_109"/>
<name>K7YFF8_9PROT</name>
<evidence type="ECO:0000313" key="2">
    <source>
        <dbReference type="Proteomes" id="UP000010077"/>
    </source>
</evidence>
<proteinExistence type="predicted"/>